<dbReference type="RefSeq" id="WP_204864613.1">
    <property type="nucleotide sequence ID" value="NZ_JACJKH010000030.1"/>
</dbReference>
<dbReference type="EMBL" id="JACJKH010000030">
    <property type="protein sequence ID" value="MBM6745343.1"/>
    <property type="molecule type" value="Genomic_DNA"/>
</dbReference>
<dbReference type="CDD" id="cd00093">
    <property type="entry name" value="HTH_XRE"/>
    <property type="match status" value="1"/>
</dbReference>
<evidence type="ECO:0000313" key="2">
    <source>
        <dbReference type="EMBL" id="MBM6745343.1"/>
    </source>
</evidence>
<dbReference type="Proteomes" id="UP000775686">
    <property type="component" value="Unassembled WGS sequence"/>
</dbReference>
<proteinExistence type="predicted"/>
<evidence type="ECO:0000313" key="3">
    <source>
        <dbReference type="Proteomes" id="UP000775686"/>
    </source>
</evidence>
<protein>
    <submittedName>
        <fullName evidence="2">Helix-turn-helix transcriptional regulator</fullName>
    </submittedName>
</protein>
<dbReference type="SMART" id="SM00530">
    <property type="entry name" value="HTH_XRE"/>
    <property type="match status" value="1"/>
</dbReference>
<sequence>MNFNLKLKKIRQFRGMTQKELALRLGIGEKDGHRIVQYENGSRVPKKDLVDQIAKILDVNPWTLYDTAGRDASEMLELLFWLDEFNPSSINMFLPETYPDEKCNDNGDTTVRYHDNDEWPAHPPVCLWFNYGILNDFLKEWLIRKNELKNGEITRNEYFEWKINWPMTCDDCGKHEPKKKWRKPPVSA</sequence>
<gene>
    <name evidence="2" type="ORF">H6A32_13715</name>
</gene>
<comment type="caution">
    <text evidence="2">The sequence shown here is derived from an EMBL/GenBank/DDBJ whole genome shotgun (WGS) entry which is preliminary data.</text>
</comment>
<dbReference type="PROSITE" id="PS50943">
    <property type="entry name" value="HTH_CROC1"/>
    <property type="match status" value="1"/>
</dbReference>
<feature type="domain" description="HTH cro/C1-type" evidence="1">
    <location>
        <begin position="7"/>
        <end position="64"/>
    </location>
</feature>
<organism evidence="2 3">
    <name type="scientific">Drancourtella massiliensis</name>
    <dbReference type="NCBI Taxonomy" id="1632013"/>
    <lineage>
        <taxon>Bacteria</taxon>
        <taxon>Bacillati</taxon>
        <taxon>Bacillota</taxon>
        <taxon>Clostridia</taxon>
        <taxon>Eubacteriales</taxon>
        <taxon>Oscillospiraceae</taxon>
        <taxon>Drancourtella</taxon>
    </lineage>
</organism>
<name>A0ABS2EL51_9FIRM</name>
<evidence type="ECO:0000259" key="1">
    <source>
        <dbReference type="PROSITE" id="PS50943"/>
    </source>
</evidence>
<accession>A0ABS2EL51</accession>
<dbReference type="Pfam" id="PF12844">
    <property type="entry name" value="HTH_19"/>
    <property type="match status" value="1"/>
</dbReference>
<dbReference type="InterPro" id="IPR001387">
    <property type="entry name" value="Cro/C1-type_HTH"/>
</dbReference>
<reference evidence="2 3" key="1">
    <citation type="journal article" date="2021" name="Sci. Rep.">
        <title>The distribution of antibiotic resistance genes in chicken gut microbiota commensals.</title>
        <authorList>
            <person name="Juricova H."/>
            <person name="Matiasovicova J."/>
            <person name="Kubasova T."/>
            <person name="Cejkova D."/>
            <person name="Rychlik I."/>
        </authorList>
    </citation>
    <scope>NUCLEOTIDE SEQUENCE [LARGE SCALE GENOMIC DNA]</scope>
    <source>
        <strain evidence="2 3">An770</strain>
    </source>
</reference>
<keyword evidence="3" id="KW-1185">Reference proteome</keyword>
<dbReference type="SUPFAM" id="SSF47413">
    <property type="entry name" value="lambda repressor-like DNA-binding domains"/>
    <property type="match status" value="1"/>
</dbReference>
<dbReference type="Gene3D" id="1.10.260.40">
    <property type="entry name" value="lambda repressor-like DNA-binding domains"/>
    <property type="match status" value="1"/>
</dbReference>
<dbReference type="InterPro" id="IPR010982">
    <property type="entry name" value="Lambda_DNA-bd_dom_sf"/>
</dbReference>